<evidence type="ECO:0000256" key="1">
    <source>
        <dbReference type="ARBA" id="ARBA00004141"/>
    </source>
</evidence>
<keyword evidence="8" id="KW-1185">Reference proteome</keyword>
<feature type="transmembrane region" description="Helical" evidence="6">
    <location>
        <begin position="38"/>
        <end position="57"/>
    </location>
</feature>
<comment type="caution">
    <text evidence="7">The sequence shown here is derived from an EMBL/GenBank/DDBJ whole genome shotgun (WGS) entry which is preliminary data.</text>
</comment>
<evidence type="ECO:0008006" key="9">
    <source>
        <dbReference type="Google" id="ProtNLM"/>
    </source>
</evidence>
<sequence>MTTEREVLKDEKSRQQQEHQRWRKISNQLFPSISWVELTFYFVFFWGGCFYSLYRFYRTSQRWAQYLPVTPTPDSWFGPQQDKTDLEWLVWLPLLVSWAPWGLLHVALSQLVRKMWPQHLCSFYIGFSLCVCVAVIGSVGTVLCLLVPSIMFLVLATRLKLLVWLAWSLILILFNTHLFTVYLEYWVEEIPDGDYKVSVIMAWIILRSLSFSLEICDQDPDARRSPLPLLLTLFGYCLYLPFLCTGPYMPYSDFEAGLAEPYRTWSLRQVGWVCGQLIRFLWWMGFTQFLLCQFYAHSLQFTPELVRKMTSWSLAGFVYFLAAFLQLKYVVLYGLPSVLARAEGYLPPRHPRCTLMTYRFSDVWRYFDQGLYRFMLRYIYVPWVGEDNSVGRQLQGTILVFTFVYVWHGVSSQVLWWAIINCMGVVTEKLADIVARSDLYRRWEARWLPGAWSRRWHGLLAVCLYVPSLTALTIFLSNIDNAMTVGKRIFITGFPQSTLAMFWFMYCLGQVSMELHNWKIRHKLQKELPSTPSQLNTLLPHHSFPSSPSQLSFFPITAFLLPHHSFPSSPSQLPFPSPSQLPFPSPSQLNSLLPHHSFPLPHHSLIPFFPITAFLLPHHSFPSSPSQLSFFPITAFLLPHHSFPSSPSQLPFPSPSQLPFPSPSQLNSLLPHHSFPLPHHSLIPFFPITAFLLPHHSFPSSPSQHSLFPITASPLPHHSFPSLPHHSFPSLPHHSLIPFFPITASLLPHHSFPSLLPHHSFPSSPSQLSFPSPSQLPFFPITASLLPHHSFPSSPSQLSFFSITASLLPHHSFPSSPSQLSFFSITASLLPHHSLIPFFPITAFLPFFPITGSLLPHHSFPFFPITASLLPHHSFPSSPSQLSLFPITA</sequence>
<dbReference type="PANTHER" id="PTHR13285">
    <property type="entry name" value="ACYLTRANSFERASE"/>
    <property type="match status" value="1"/>
</dbReference>
<evidence type="ECO:0000313" key="8">
    <source>
        <dbReference type="Proteomes" id="UP001286313"/>
    </source>
</evidence>
<feature type="transmembrane region" description="Helical" evidence="6">
    <location>
        <begin position="161"/>
        <end position="183"/>
    </location>
</feature>
<reference evidence="7" key="1">
    <citation type="submission" date="2023-10" db="EMBL/GenBank/DDBJ databases">
        <title>Genome assemblies of two species of porcelain crab, Petrolisthes cinctipes and Petrolisthes manimaculis (Anomura: Porcellanidae).</title>
        <authorList>
            <person name="Angst P."/>
        </authorList>
    </citation>
    <scope>NUCLEOTIDE SEQUENCE</scope>
    <source>
        <strain evidence="7">PB745_01</strain>
        <tissue evidence="7">Gill</tissue>
    </source>
</reference>
<dbReference type="EMBL" id="JAWQEG010001858">
    <property type="protein sequence ID" value="KAK3876202.1"/>
    <property type="molecule type" value="Genomic_DNA"/>
</dbReference>
<dbReference type="GO" id="GO:0016409">
    <property type="term" value="F:palmitoyltransferase activity"/>
    <property type="evidence" value="ECO:0007669"/>
    <property type="project" value="TreeGrafter"/>
</dbReference>
<feature type="transmembrane region" description="Helical" evidence="6">
    <location>
        <begin position="489"/>
        <end position="509"/>
    </location>
</feature>
<feature type="transmembrane region" description="Helical" evidence="6">
    <location>
        <begin position="88"/>
        <end position="112"/>
    </location>
</feature>
<feature type="transmembrane region" description="Helical" evidence="6">
    <location>
        <begin position="124"/>
        <end position="154"/>
    </location>
</feature>
<evidence type="ECO:0000256" key="4">
    <source>
        <dbReference type="ARBA" id="ARBA00023136"/>
    </source>
</evidence>
<accession>A0AAE1KM42</accession>
<evidence type="ECO:0000256" key="5">
    <source>
        <dbReference type="ARBA" id="ARBA00038268"/>
    </source>
</evidence>
<comment type="subcellular location">
    <subcellularLocation>
        <location evidence="1">Membrane</location>
        <topology evidence="1">Multi-pass membrane protein</topology>
    </subcellularLocation>
</comment>
<feature type="transmembrane region" description="Helical" evidence="6">
    <location>
        <begin position="456"/>
        <end position="477"/>
    </location>
</feature>
<keyword evidence="2 6" id="KW-0812">Transmembrane</keyword>
<dbReference type="Pfam" id="PF03062">
    <property type="entry name" value="MBOAT"/>
    <property type="match status" value="1"/>
</dbReference>
<feature type="transmembrane region" description="Helical" evidence="6">
    <location>
        <begin position="227"/>
        <end position="249"/>
    </location>
</feature>
<evidence type="ECO:0000256" key="3">
    <source>
        <dbReference type="ARBA" id="ARBA00022989"/>
    </source>
</evidence>
<dbReference type="Proteomes" id="UP001286313">
    <property type="component" value="Unassembled WGS sequence"/>
</dbReference>
<dbReference type="GO" id="GO:0005783">
    <property type="term" value="C:endoplasmic reticulum"/>
    <property type="evidence" value="ECO:0007669"/>
    <property type="project" value="TreeGrafter"/>
</dbReference>
<dbReference type="PANTHER" id="PTHR13285:SF18">
    <property type="entry name" value="PROTEIN-CYSTEINE N-PALMITOYLTRANSFERASE RASP"/>
    <property type="match status" value="1"/>
</dbReference>
<evidence type="ECO:0000313" key="7">
    <source>
        <dbReference type="EMBL" id="KAK3876202.1"/>
    </source>
</evidence>
<organism evidence="7 8">
    <name type="scientific">Petrolisthes cinctipes</name>
    <name type="common">Flat porcelain crab</name>
    <dbReference type="NCBI Taxonomy" id="88211"/>
    <lineage>
        <taxon>Eukaryota</taxon>
        <taxon>Metazoa</taxon>
        <taxon>Ecdysozoa</taxon>
        <taxon>Arthropoda</taxon>
        <taxon>Crustacea</taxon>
        <taxon>Multicrustacea</taxon>
        <taxon>Malacostraca</taxon>
        <taxon>Eumalacostraca</taxon>
        <taxon>Eucarida</taxon>
        <taxon>Decapoda</taxon>
        <taxon>Pleocyemata</taxon>
        <taxon>Anomura</taxon>
        <taxon>Galatheoidea</taxon>
        <taxon>Porcellanidae</taxon>
        <taxon>Petrolisthes</taxon>
    </lineage>
</organism>
<name>A0AAE1KM42_PETCI</name>
<dbReference type="AlphaFoldDB" id="A0AAE1KM42"/>
<feature type="transmembrane region" description="Helical" evidence="6">
    <location>
        <begin position="312"/>
        <end position="335"/>
    </location>
</feature>
<dbReference type="InterPro" id="IPR004299">
    <property type="entry name" value="MBOAT_fam"/>
</dbReference>
<keyword evidence="4 6" id="KW-0472">Membrane</keyword>
<keyword evidence="3 6" id="KW-1133">Transmembrane helix</keyword>
<dbReference type="InterPro" id="IPR051085">
    <property type="entry name" value="MB_O-acyltransferase"/>
</dbReference>
<gene>
    <name evidence="7" type="ORF">Pcinc_018982</name>
</gene>
<evidence type="ECO:0000256" key="6">
    <source>
        <dbReference type="SAM" id="Phobius"/>
    </source>
</evidence>
<comment type="similarity">
    <text evidence="5">Belongs to the membrane-bound acyltransferase family. HHAT subfamily.</text>
</comment>
<protein>
    <recommendedName>
        <fullName evidence="9">Protein-cysteine N-palmitoyltransferase Rasp</fullName>
    </recommendedName>
</protein>
<feature type="transmembrane region" description="Helical" evidence="6">
    <location>
        <begin position="195"/>
        <end position="215"/>
    </location>
</feature>
<proteinExistence type="inferred from homology"/>
<evidence type="ECO:0000256" key="2">
    <source>
        <dbReference type="ARBA" id="ARBA00022692"/>
    </source>
</evidence>
<dbReference type="GO" id="GO:0016020">
    <property type="term" value="C:membrane"/>
    <property type="evidence" value="ECO:0007669"/>
    <property type="project" value="UniProtKB-SubCell"/>
</dbReference>